<sequence length="229" mass="25911">MGVDGKLISAVRNGLSQLADADRALAMRAYMKSEMPFRGVPSPARAGLTKAVFADHPLPDRVTFTETVLALWRDAEYREERYAAIALSGYRAYRRWQDPGLLPMYEELIVTGAWWDYVDELAIRRVGPILRAHRAEVTPLLLAWATDADRWRRRTAVICQIGAKHEVDRKLLTAAVEATAEDPDFFLRKGIGWALRDHARLAPDWVRAFVRDHPALSPLSTREALKHLG</sequence>
<accession>A0A2A9FJA3</accession>
<dbReference type="PANTHER" id="PTHR34070:SF1">
    <property type="entry name" value="DNA ALKYLATION REPAIR PROTEIN"/>
    <property type="match status" value="1"/>
</dbReference>
<gene>
    <name evidence="1" type="ORF">ATK36_6075</name>
</gene>
<dbReference type="Proteomes" id="UP000243542">
    <property type="component" value="Unassembled WGS sequence"/>
</dbReference>
<name>A0A2A9FJA3_9PSEU</name>
<dbReference type="CDD" id="cd07064">
    <property type="entry name" value="AlkD_like_1"/>
    <property type="match status" value="1"/>
</dbReference>
<dbReference type="InterPro" id="IPR014825">
    <property type="entry name" value="DNA_alkylation"/>
</dbReference>
<keyword evidence="2" id="KW-1185">Reference proteome</keyword>
<proteinExistence type="predicted"/>
<evidence type="ECO:0000313" key="1">
    <source>
        <dbReference type="EMBL" id="PFG50821.1"/>
    </source>
</evidence>
<dbReference type="InterPro" id="IPR016024">
    <property type="entry name" value="ARM-type_fold"/>
</dbReference>
<comment type="caution">
    <text evidence="1">The sequence shown here is derived from an EMBL/GenBank/DDBJ whole genome shotgun (WGS) entry which is preliminary data.</text>
</comment>
<reference evidence="1 2" key="1">
    <citation type="submission" date="2017-10" db="EMBL/GenBank/DDBJ databases">
        <title>Sequencing the genomes of 1000 actinobacteria strains.</title>
        <authorList>
            <person name="Klenk H.-P."/>
        </authorList>
    </citation>
    <scope>NUCLEOTIDE SEQUENCE [LARGE SCALE GENOMIC DNA]</scope>
    <source>
        <strain evidence="1 2">DSM 46092</strain>
    </source>
</reference>
<dbReference type="AlphaFoldDB" id="A0A2A9FJA3"/>
<dbReference type="PANTHER" id="PTHR34070">
    <property type="entry name" value="ARMADILLO-TYPE FOLD"/>
    <property type="match status" value="1"/>
</dbReference>
<dbReference type="Pfam" id="PF08713">
    <property type="entry name" value="DNA_alkylation"/>
    <property type="match status" value="1"/>
</dbReference>
<dbReference type="Gene3D" id="1.25.10.90">
    <property type="match status" value="1"/>
</dbReference>
<protein>
    <submittedName>
        <fullName evidence="1">3-methyladenine DNA glycosylase AlkD</fullName>
    </submittedName>
</protein>
<evidence type="ECO:0000313" key="2">
    <source>
        <dbReference type="Proteomes" id="UP000243542"/>
    </source>
</evidence>
<dbReference type="SUPFAM" id="SSF48371">
    <property type="entry name" value="ARM repeat"/>
    <property type="match status" value="1"/>
</dbReference>
<organism evidence="1 2">
    <name type="scientific">Amycolatopsis sulphurea</name>
    <dbReference type="NCBI Taxonomy" id="76022"/>
    <lineage>
        <taxon>Bacteria</taxon>
        <taxon>Bacillati</taxon>
        <taxon>Actinomycetota</taxon>
        <taxon>Actinomycetes</taxon>
        <taxon>Pseudonocardiales</taxon>
        <taxon>Pseudonocardiaceae</taxon>
        <taxon>Amycolatopsis</taxon>
    </lineage>
</organism>
<dbReference type="EMBL" id="PDJK01000002">
    <property type="protein sequence ID" value="PFG50821.1"/>
    <property type="molecule type" value="Genomic_DNA"/>
</dbReference>
<dbReference type="RefSeq" id="WP_098514484.1">
    <property type="nucleotide sequence ID" value="NZ_JBIAKZ010000036.1"/>
</dbReference>